<feature type="transmembrane region" description="Helical" evidence="1">
    <location>
        <begin position="135"/>
        <end position="159"/>
    </location>
</feature>
<keyword evidence="3" id="KW-1185">Reference proteome</keyword>
<feature type="transmembrane region" description="Helical" evidence="1">
    <location>
        <begin position="76"/>
        <end position="97"/>
    </location>
</feature>
<reference evidence="2 3" key="1">
    <citation type="submission" date="2017-05" db="EMBL/GenBank/DDBJ databases">
        <title>Genomic insights into alkan degradation activity of Oleiphilus messinensis.</title>
        <authorList>
            <person name="Kozyavkin S.A."/>
            <person name="Slesarev A.I."/>
            <person name="Golyshin P.N."/>
            <person name="Korzhenkov A."/>
            <person name="Golyshina O.N."/>
            <person name="Toshchakov S.V."/>
        </authorList>
    </citation>
    <scope>NUCLEOTIDE SEQUENCE [LARGE SCALE GENOMIC DNA]</scope>
    <source>
        <strain evidence="2 3">ME102</strain>
    </source>
</reference>
<gene>
    <name evidence="2" type="ORF">OLMES_3003</name>
</gene>
<dbReference type="Proteomes" id="UP000196027">
    <property type="component" value="Chromosome"/>
</dbReference>
<organism evidence="2 3">
    <name type="scientific">Oleiphilus messinensis</name>
    <dbReference type="NCBI Taxonomy" id="141451"/>
    <lineage>
        <taxon>Bacteria</taxon>
        <taxon>Pseudomonadati</taxon>
        <taxon>Pseudomonadota</taxon>
        <taxon>Gammaproteobacteria</taxon>
        <taxon>Oceanospirillales</taxon>
        <taxon>Oleiphilaceae</taxon>
        <taxon>Oleiphilus</taxon>
    </lineage>
</organism>
<evidence type="ECO:0000313" key="2">
    <source>
        <dbReference type="EMBL" id="ARU57047.1"/>
    </source>
</evidence>
<feature type="transmembrane region" description="Helical" evidence="1">
    <location>
        <begin position="103"/>
        <end position="123"/>
    </location>
</feature>
<keyword evidence="1" id="KW-1133">Transmembrane helix</keyword>
<proteinExistence type="predicted"/>
<evidence type="ECO:0000313" key="3">
    <source>
        <dbReference type="Proteomes" id="UP000196027"/>
    </source>
</evidence>
<sequence length="162" mass="17701">MKLSMAESIMSEVVIPNLSITPIFEGVSETWMLATAALAMLISLLEAWLATLIVYGRLDALKKVIVAPHNLIRSHVDYTIMTALLGFTYLVVVWLGIELPKWVIVLLCVGVLYNPFGFLVKAFKPTAGQAETVLGRIAVCAGFLPTTIGFGYVMFAVLVRVI</sequence>
<protein>
    <submittedName>
        <fullName evidence="2">Uncharacterized protein</fullName>
    </submittedName>
</protein>
<feature type="transmembrane region" description="Helical" evidence="1">
    <location>
        <begin position="31"/>
        <end position="55"/>
    </location>
</feature>
<accession>A0A1Y0I953</accession>
<dbReference type="KEGG" id="ome:OLMES_3003"/>
<dbReference type="AlphaFoldDB" id="A0A1Y0I953"/>
<dbReference type="EMBL" id="CP021425">
    <property type="protein sequence ID" value="ARU57047.1"/>
    <property type="molecule type" value="Genomic_DNA"/>
</dbReference>
<name>A0A1Y0I953_9GAMM</name>
<evidence type="ECO:0000256" key="1">
    <source>
        <dbReference type="SAM" id="Phobius"/>
    </source>
</evidence>
<keyword evidence="1" id="KW-0812">Transmembrane</keyword>
<keyword evidence="1" id="KW-0472">Membrane</keyword>